<dbReference type="PANTHER" id="PTHR10900">
    <property type="entry name" value="PERIOSTIN-RELATED"/>
    <property type="match status" value="1"/>
</dbReference>
<dbReference type="GO" id="GO:0016236">
    <property type="term" value="P:macroautophagy"/>
    <property type="evidence" value="ECO:0007669"/>
    <property type="project" value="TreeGrafter"/>
</dbReference>
<evidence type="ECO:0000313" key="3">
    <source>
        <dbReference type="EMBL" id="EPQ52586.1"/>
    </source>
</evidence>
<feature type="chain" id="PRO_5004543748" description="FAS1 domain-containing protein" evidence="1">
    <location>
        <begin position="20"/>
        <end position="351"/>
    </location>
</feature>
<dbReference type="SUPFAM" id="SSF82153">
    <property type="entry name" value="FAS1 domain"/>
    <property type="match status" value="1"/>
</dbReference>
<dbReference type="GO" id="GO:0005615">
    <property type="term" value="C:extracellular space"/>
    <property type="evidence" value="ECO:0007669"/>
    <property type="project" value="TreeGrafter"/>
</dbReference>
<accession>S7PY73</accession>
<dbReference type="GeneID" id="19299484"/>
<dbReference type="EMBL" id="KB469307">
    <property type="protein sequence ID" value="EPQ52586.1"/>
    <property type="molecule type" value="Genomic_DNA"/>
</dbReference>
<dbReference type="SMART" id="SM00554">
    <property type="entry name" value="FAS1"/>
    <property type="match status" value="1"/>
</dbReference>
<dbReference type="InterPro" id="IPR036378">
    <property type="entry name" value="FAS1_dom_sf"/>
</dbReference>
<dbReference type="RefSeq" id="XP_007868882.1">
    <property type="nucleotide sequence ID" value="XM_007870691.1"/>
</dbReference>
<dbReference type="PANTHER" id="PTHR10900:SF122">
    <property type="entry name" value="FAS1 DOMAIN-CONTAINING PROTEIN"/>
    <property type="match status" value="1"/>
</dbReference>
<organism evidence="3 4">
    <name type="scientific">Gloeophyllum trabeum (strain ATCC 11539 / FP-39264 / Madison 617)</name>
    <name type="common">Brown rot fungus</name>
    <dbReference type="NCBI Taxonomy" id="670483"/>
    <lineage>
        <taxon>Eukaryota</taxon>
        <taxon>Fungi</taxon>
        <taxon>Dikarya</taxon>
        <taxon>Basidiomycota</taxon>
        <taxon>Agaricomycotina</taxon>
        <taxon>Agaricomycetes</taxon>
        <taxon>Gloeophyllales</taxon>
        <taxon>Gloeophyllaceae</taxon>
        <taxon>Gloeophyllum</taxon>
    </lineage>
</organism>
<keyword evidence="1" id="KW-0732">Signal</keyword>
<dbReference type="Gene3D" id="2.30.180.10">
    <property type="entry name" value="FAS1 domain"/>
    <property type="match status" value="1"/>
</dbReference>
<name>S7PY73_GLOTA</name>
<dbReference type="Pfam" id="PF02469">
    <property type="entry name" value="Fasciclin"/>
    <property type="match status" value="1"/>
</dbReference>
<dbReference type="PROSITE" id="PS50213">
    <property type="entry name" value="FAS1"/>
    <property type="match status" value="1"/>
</dbReference>
<dbReference type="AlphaFoldDB" id="S7PY73"/>
<dbReference type="OrthoDB" id="286301at2759"/>
<dbReference type="KEGG" id="gtr:GLOTRDRAFT_112015"/>
<feature type="signal peptide" evidence="1">
    <location>
        <begin position="1"/>
        <end position="19"/>
    </location>
</feature>
<dbReference type="GO" id="GO:0000329">
    <property type="term" value="C:fungal-type vacuole membrane"/>
    <property type="evidence" value="ECO:0007669"/>
    <property type="project" value="TreeGrafter"/>
</dbReference>
<keyword evidence="4" id="KW-1185">Reference proteome</keyword>
<gene>
    <name evidence="3" type="ORF">GLOTRDRAFT_112015</name>
</gene>
<feature type="domain" description="FAS1" evidence="2">
    <location>
        <begin position="179"/>
        <end position="314"/>
    </location>
</feature>
<evidence type="ECO:0000256" key="1">
    <source>
        <dbReference type="SAM" id="SignalP"/>
    </source>
</evidence>
<dbReference type="InterPro" id="IPR050904">
    <property type="entry name" value="Adhesion/Biosynth-related"/>
</dbReference>
<evidence type="ECO:0000259" key="2">
    <source>
        <dbReference type="PROSITE" id="PS50213"/>
    </source>
</evidence>
<reference evidence="3 4" key="1">
    <citation type="journal article" date="2012" name="Science">
        <title>The Paleozoic origin of enzymatic lignin decomposition reconstructed from 31 fungal genomes.</title>
        <authorList>
            <person name="Floudas D."/>
            <person name="Binder M."/>
            <person name="Riley R."/>
            <person name="Barry K."/>
            <person name="Blanchette R.A."/>
            <person name="Henrissat B."/>
            <person name="Martinez A.T."/>
            <person name="Otillar R."/>
            <person name="Spatafora J.W."/>
            <person name="Yadav J.S."/>
            <person name="Aerts A."/>
            <person name="Benoit I."/>
            <person name="Boyd A."/>
            <person name="Carlson A."/>
            <person name="Copeland A."/>
            <person name="Coutinho P.M."/>
            <person name="de Vries R.P."/>
            <person name="Ferreira P."/>
            <person name="Findley K."/>
            <person name="Foster B."/>
            <person name="Gaskell J."/>
            <person name="Glotzer D."/>
            <person name="Gorecki P."/>
            <person name="Heitman J."/>
            <person name="Hesse C."/>
            <person name="Hori C."/>
            <person name="Igarashi K."/>
            <person name="Jurgens J.A."/>
            <person name="Kallen N."/>
            <person name="Kersten P."/>
            <person name="Kohler A."/>
            <person name="Kuees U."/>
            <person name="Kumar T.K.A."/>
            <person name="Kuo A."/>
            <person name="LaButti K."/>
            <person name="Larrondo L.F."/>
            <person name="Lindquist E."/>
            <person name="Ling A."/>
            <person name="Lombard V."/>
            <person name="Lucas S."/>
            <person name="Lundell T."/>
            <person name="Martin R."/>
            <person name="McLaughlin D.J."/>
            <person name="Morgenstern I."/>
            <person name="Morin E."/>
            <person name="Murat C."/>
            <person name="Nagy L.G."/>
            <person name="Nolan M."/>
            <person name="Ohm R.A."/>
            <person name="Patyshakuliyeva A."/>
            <person name="Rokas A."/>
            <person name="Ruiz-Duenas F.J."/>
            <person name="Sabat G."/>
            <person name="Salamov A."/>
            <person name="Samejima M."/>
            <person name="Schmutz J."/>
            <person name="Slot J.C."/>
            <person name="St John F."/>
            <person name="Stenlid J."/>
            <person name="Sun H."/>
            <person name="Sun S."/>
            <person name="Syed K."/>
            <person name="Tsang A."/>
            <person name="Wiebenga A."/>
            <person name="Young D."/>
            <person name="Pisabarro A."/>
            <person name="Eastwood D.C."/>
            <person name="Martin F."/>
            <person name="Cullen D."/>
            <person name="Grigoriev I.V."/>
            <person name="Hibbett D.S."/>
        </authorList>
    </citation>
    <scope>NUCLEOTIDE SEQUENCE [LARGE SCALE GENOMIC DNA]</scope>
    <source>
        <strain evidence="3 4">ATCC 11539</strain>
    </source>
</reference>
<dbReference type="Proteomes" id="UP000030669">
    <property type="component" value="Unassembled WGS sequence"/>
</dbReference>
<dbReference type="HOGENOM" id="CLU_033355_1_0_1"/>
<protein>
    <recommendedName>
        <fullName evidence="2">FAS1 domain-containing protein</fullName>
    </recommendedName>
</protein>
<proteinExistence type="predicted"/>
<sequence length="351" mass="37524">MHLIHIVFLLLSWPPLILAQGPLLPFEAEGFLDAFVAFFRSKGFKDGVSIVESLPSKYIADFASLFNGSMTFLFPAFVPNATLNNLLNDTEKIFDVLAYHVVDTPLGNANIPVYPNHTVLPSALNDTASVLLRTGESQSMVLTRLTDGIIHVLEQGVTDINITSLDSFTIPGLNISYGYAVVSELLTAPGTLNDTLQALNITAFASNTHIANAIEETSTEPGITLFVPEDAGLVSEIASWAHLSTDSLDDIVNNHVINGTYYFKSLVGTLRNAADQELSFDGTTVTLKGGNTANITKSDVLTQNGVVHVIDKALLTSPLKSPASTSGDVTILCPTWASLLAVVVAGLFYAL</sequence>
<dbReference type="InterPro" id="IPR000782">
    <property type="entry name" value="FAS1_domain"/>
</dbReference>
<evidence type="ECO:0000313" key="4">
    <source>
        <dbReference type="Proteomes" id="UP000030669"/>
    </source>
</evidence>